<reference evidence="1 2" key="1">
    <citation type="submission" date="2017-09" db="EMBL/GenBank/DDBJ databases">
        <title>Bacterial strain isolated from the female urinary microbiota.</title>
        <authorList>
            <person name="Thomas-White K."/>
            <person name="Kumar N."/>
            <person name="Forster S."/>
            <person name="Putonti C."/>
            <person name="Lawley T."/>
            <person name="Wolfe A.J."/>
        </authorList>
    </citation>
    <scope>NUCLEOTIDE SEQUENCE [LARGE SCALE GENOMIC DNA]</scope>
    <source>
        <strain evidence="1 2">UMB0908</strain>
    </source>
</reference>
<protein>
    <submittedName>
        <fullName evidence="1">Uncharacterized protein</fullName>
    </submittedName>
</protein>
<accession>A0A2N6T0J9</accession>
<comment type="caution">
    <text evidence="1">The sequence shown here is derived from an EMBL/GenBank/DDBJ whole genome shotgun (WGS) entry which is preliminary data.</text>
</comment>
<organism evidence="1 2">
    <name type="scientific">Corynebacterium xerosis</name>
    <dbReference type="NCBI Taxonomy" id="1725"/>
    <lineage>
        <taxon>Bacteria</taxon>
        <taxon>Bacillati</taxon>
        <taxon>Actinomycetota</taxon>
        <taxon>Actinomycetes</taxon>
        <taxon>Mycobacteriales</taxon>
        <taxon>Corynebacteriaceae</taxon>
        <taxon>Corynebacterium</taxon>
    </lineage>
</organism>
<evidence type="ECO:0000313" key="2">
    <source>
        <dbReference type="Proteomes" id="UP000235363"/>
    </source>
</evidence>
<dbReference type="RefSeq" id="WP_102212181.1">
    <property type="nucleotide sequence ID" value="NZ_JBHWXE010000001.1"/>
</dbReference>
<dbReference type="EMBL" id="PNHF01000005">
    <property type="protein sequence ID" value="PMC62857.1"/>
    <property type="molecule type" value="Genomic_DNA"/>
</dbReference>
<proteinExistence type="predicted"/>
<evidence type="ECO:0000313" key="1">
    <source>
        <dbReference type="EMBL" id="PMC62857.1"/>
    </source>
</evidence>
<name>A0A2N6T0J9_9CORY</name>
<dbReference type="AlphaFoldDB" id="A0A2N6T0J9"/>
<dbReference type="Proteomes" id="UP000235363">
    <property type="component" value="Unassembled WGS sequence"/>
</dbReference>
<gene>
    <name evidence="1" type="ORF">CJ204_03115</name>
</gene>
<sequence length="321" mass="33706">MSSTDSRDLADLARRALSAAWDGDPLAARLVAAEFAASGHAESPEPPADLDADLHGAHHSLRRSVAESLGMEKLAHSAAMAWTGWAMTRGNAAHELRARSRLAVDEAHRWLRFVDDGSSGADVTDIPLLAQMVRGLPGREGEPSPATEPADPILVDAMLQTESAATLVRRPDIAEPLANWLRDQSEAPGADNLSDAVTLIDARRLHAIGDLPAAARLCAAAADEPMGEPVTAAIDFRRELALYSIEAGHDETAARMLAGVAKQAADAGLALDQVAAARLSAPVLDRMGRTRERRAMAQAALAAADGFPDSPALREVAAAAK</sequence>